<evidence type="ECO:0000313" key="3">
    <source>
        <dbReference type="EMBL" id="HBK53524.1"/>
    </source>
</evidence>
<protein>
    <submittedName>
        <fullName evidence="3">Zinc-binding protein</fullName>
    </submittedName>
</protein>
<dbReference type="InterPro" id="IPR026363">
    <property type="entry name" value="CxxC-x17-CxxC_dom"/>
</dbReference>
<evidence type="ECO:0000259" key="1">
    <source>
        <dbReference type="Pfam" id="PF13451"/>
    </source>
</evidence>
<proteinExistence type="predicted"/>
<evidence type="ECO:0000259" key="2">
    <source>
        <dbReference type="Pfam" id="PF23477"/>
    </source>
</evidence>
<feature type="domain" description="Probable zinc-binding" evidence="1">
    <location>
        <begin position="3"/>
        <end position="49"/>
    </location>
</feature>
<gene>
    <name evidence="3" type="ORF">DDZ44_06285</name>
</gene>
<dbReference type="STRING" id="378794.GCA_001570625_00147"/>
<reference evidence="3 4" key="1">
    <citation type="journal article" date="2018" name="Nat. Biotechnol.">
        <title>A standardized bacterial taxonomy based on genome phylogeny substantially revises the tree of life.</title>
        <authorList>
            <person name="Parks D.H."/>
            <person name="Chuvochina M."/>
            <person name="Waite D.W."/>
            <person name="Rinke C."/>
            <person name="Skarshewski A."/>
            <person name="Chaumeil P.A."/>
            <person name="Hugenholtz P."/>
        </authorList>
    </citation>
    <scope>NUCLEOTIDE SEQUENCE [LARGE SCALE GENOMIC DNA]</scope>
    <source>
        <strain evidence="3">UBA10948</strain>
    </source>
</reference>
<dbReference type="NCBIfam" id="TIGR04272">
    <property type="entry name" value="cxxc_cxxc_Mbark"/>
    <property type="match status" value="1"/>
</dbReference>
<dbReference type="Pfam" id="PF13451">
    <property type="entry name" value="zf_Tbcl"/>
    <property type="match status" value="1"/>
</dbReference>
<dbReference type="EMBL" id="DNZF01000140">
    <property type="protein sequence ID" value="HBK53524.1"/>
    <property type="molecule type" value="Genomic_DNA"/>
</dbReference>
<dbReference type="Pfam" id="PF23477">
    <property type="entry name" value="zf_Tbcl_2"/>
    <property type="match status" value="1"/>
</dbReference>
<dbReference type="AlphaFoldDB" id="A0A354YWE6"/>
<dbReference type="OMA" id="ENEPARC"/>
<evidence type="ECO:0000313" key="4">
    <source>
        <dbReference type="Proteomes" id="UP000263273"/>
    </source>
</evidence>
<sequence length="96" mass="11081">MFQDKTLVCQDCGQEFVFTAGEQEFYSEKGFENEPKRCRECRVNRRNSRSNSRGPREMFAAVCAGCGAETEVPFRPVEGRPVYCMECFQKQKEAAY</sequence>
<dbReference type="InterPro" id="IPR025306">
    <property type="entry name" value="Zn-bnd_dom_prob"/>
</dbReference>
<accession>A0A354YWE6</accession>
<feature type="domain" description="CxxC-x17-CxxC" evidence="2">
    <location>
        <begin position="56"/>
        <end position="92"/>
    </location>
</feature>
<name>A0A354YWE6_9FIRM</name>
<dbReference type="RefSeq" id="WP_011639697.1">
    <property type="nucleotide sequence ID" value="NZ_DCDX01000049.1"/>
</dbReference>
<organism evidence="3 4">
    <name type="scientific">Syntrophomonas wolfei</name>
    <dbReference type="NCBI Taxonomy" id="863"/>
    <lineage>
        <taxon>Bacteria</taxon>
        <taxon>Bacillati</taxon>
        <taxon>Bacillota</taxon>
        <taxon>Clostridia</taxon>
        <taxon>Eubacteriales</taxon>
        <taxon>Syntrophomonadaceae</taxon>
        <taxon>Syntrophomonas</taxon>
    </lineage>
</organism>
<comment type="caution">
    <text evidence="3">The sequence shown here is derived from an EMBL/GenBank/DDBJ whole genome shotgun (WGS) entry which is preliminary data.</text>
</comment>
<dbReference type="Proteomes" id="UP000263273">
    <property type="component" value="Unassembled WGS sequence"/>
</dbReference>